<sequence>MNEQHDLLEDEGAGYLISVADMMSGLLLVFIITLVAFILNFQDAIQKQEKVTETQKTIVRKLTNREQIRTQLLLEIKETLATQDIIVEVDTEHGVLRLTEQAVLFESSEVTLNETSKTNLEIISMVMSSILPCYSSNPPENGLCVNKSELEGTLDSVFVEGHTDNVPMNSWRYKDNWDLSAQRAISAYRHVMQSPPLLNMENASGQPIFSVSGYGEGRPVEGHAHDVPTNDPVNRRIDIRFTMAPPTLTDAQRSIVEAGAN</sequence>
<evidence type="ECO:0000313" key="4">
    <source>
        <dbReference type="EMBL" id="QJR82162.1"/>
    </source>
</evidence>
<dbReference type="RefSeq" id="WP_075609843.1">
    <property type="nucleotide sequence ID" value="NZ_CP052766.1"/>
</dbReference>
<keyword evidence="2" id="KW-1133">Transmembrane helix</keyword>
<dbReference type="Proteomes" id="UP000219285">
    <property type="component" value="Chromosome"/>
</dbReference>
<dbReference type="Gene3D" id="3.30.1330.60">
    <property type="entry name" value="OmpA-like domain"/>
    <property type="match status" value="1"/>
</dbReference>
<dbReference type="PANTHER" id="PTHR30329:SF20">
    <property type="entry name" value="EXPORTED PROTEIN"/>
    <property type="match status" value="1"/>
</dbReference>
<dbReference type="GO" id="GO:0016020">
    <property type="term" value="C:membrane"/>
    <property type="evidence" value="ECO:0007669"/>
    <property type="project" value="UniProtKB-UniRule"/>
</dbReference>
<evidence type="ECO:0000256" key="2">
    <source>
        <dbReference type="SAM" id="Phobius"/>
    </source>
</evidence>
<dbReference type="SUPFAM" id="SSF103088">
    <property type="entry name" value="OmpA-like"/>
    <property type="match status" value="1"/>
</dbReference>
<dbReference type="PANTHER" id="PTHR30329">
    <property type="entry name" value="STATOR ELEMENT OF FLAGELLAR MOTOR COMPLEX"/>
    <property type="match status" value="1"/>
</dbReference>
<feature type="domain" description="OmpA-like" evidence="3">
    <location>
        <begin position="92"/>
        <end position="245"/>
    </location>
</feature>
<dbReference type="InterPro" id="IPR006665">
    <property type="entry name" value="OmpA-like"/>
</dbReference>
<feature type="transmembrane region" description="Helical" evidence="2">
    <location>
        <begin position="12"/>
        <end position="39"/>
    </location>
</feature>
<reference evidence="5" key="1">
    <citation type="submission" date="2014-12" db="EMBL/GenBank/DDBJ databases">
        <title>Complete genome sequence of a multi-drug resistant Klebsiella pneumoniae.</title>
        <authorList>
            <person name="Hua X."/>
            <person name="Chen Q."/>
            <person name="Li X."/>
            <person name="Feng Y."/>
            <person name="Ruan Z."/>
            <person name="Yu Y."/>
        </authorList>
    </citation>
    <scope>NUCLEOTIDE SEQUENCE [LARGE SCALE GENOMIC DNA]</scope>
    <source>
        <strain evidence="5">5.12</strain>
    </source>
</reference>
<keyword evidence="5" id="KW-1185">Reference proteome</keyword>
<evidence type="ECO:0000256" key="1">
    <source>
        <dbReference type="PROSITE-ProRule" id="PRU00473"/>
    </source>
</evidence>
<dbReference type="AlphaFoldDB" id="A0A6M4MGH4"/>
<dbReference type="EMBL" id="CP052766">
    <property type="protein sequence ID" value="QJR82162.1"/>
    <property type="molecule type" value="Genomic_DNA"/>
</dbReference>
<dbReference type="OrthoDB" id="9815217at2"/>
<dbReference type="PROSITE" id="PS51123">
    <property type="entry name" value="OMPA_2"/>
    <property type="match status" value="1"/>
</dbReference>
<reference evidence="4 5" key="2">
    <citation type="submission" date="2020-04" db="EMBL/GenBank/DDBJ databases">
        <title>Complete genome sequence of Alteromonas pelagimontana 5.12T.</title>
        <authorList>
            <person name="Sinha R.K."/>
            <person name="Krishnan K.P."/>
            <person name="Kurian J.P."/>
        </authorList>
    </citation>
    <scope>NUCLEOTIDE SEQUENCE [LARGE SCALE GENOMIC DNA]</scope>
    <source>
        <strain evidence="4 5">5.12</strain>
    </source>
</reference>
<name>A0A6M4MGH4_9ALTE</name>
<dbReference type="InterPro" id="IPR036737">
    <property type="entry name" value="OmpA-like_sf"/>
</dbReference>
<dbReference type="InterPro" id="IPR050330">
    <property type="entry name" value="Bact_OuterMem_StrucFunc"/>
</dbReference>
<keyword evidence="2" id="KW-0812">Transmembrane</keyword>
<dbReference type="KEGG" id="apel:CA267_016090"/>
<keyword evidence="1 2" id="KW-0472">Membrane</keyword>
<evidence type="ECO:0000313" key="5">
    <source>
        <dbReference type="Proteomes" id="UP000219285"/>
    </source>
</evidence>
<organism evidence="4 5">
    <name type="scientific">Alteromonas pelagimontana</name>
    <dbReference type="NCBI Taxonomy" id="1858656"/>
    <lineage>
        <taxon>Bacteria</taxon>
        <taxon>Pseudomonadati</taxon>
        <taxon>Pseudomonadota</taxon>
        <taxon>Gammaproteobacteria</taxon>
        <taxon>Alteromonadales</taxon>
        <taxon>Alteromonadaceae</taxon>
        <taxon>Alteromonas/Salinimonas group</taxon>
        <taxon>Alteromonas</taxon>
    </lineage>
</organism>
<proteinExistence type="predicted"/>
<protein>
    <submittedName>
        <fullName evidence="4">OmpA family protein</fullName>
    </submittedName>
</protein>
<accession>A0A6M4MGH4</accession>
<evidence type="ECO:0000259" key="3">
    <source>
        <dbReference type="PROSITE" id="PS51123"/>
    </source>
</evidence>
<gene>
    <name evidence="4" type="ORF">CA267_016090</name>
</gene>